<dbReference type="AlphaFoldDB" id="A0A4S8KGH9"/>
<comment type="caution">
    <text evidence="1">The sequence shown here is derived from an EMBL/GenBank/DDBJ whole genome shotgun (WGS) entry which is preliminary data.</text>
</comment>
<accession>A0A4S8KGH9</accession>
<gene>
    <name evidence="1" type="ORF">C4D60_Mb04t33450</name>
</gene>
<sequence>MASWYCWYSDTRSFMLLSASVNSISSMPSPVYQCRKALRRNMTVNCSDTRLNISWMEVELPMKVADMERPAGEGDEVDGQLTQVGVELPREAEAARHPAHGGGDEVIQVPNCVRIVALYGSTTVSDTLGDGNTENVSIIRSGYSSRILDISSVPIPDPVPPPSEWQT</sequence>
<dbReference type="EMBL" id="PYDT01000001">
    <property type="protein sequence ID" value="THU74446.1"/>
    <property type="molecule type" value="Genomic_DNA"/>
</dbReference>
<keyword evidence="2" id="KW-1185">Reference proteome</keyword>
<organism evidence="1 2">
    <name type="scientific">Musa balbisiana</name>
    <name type="common">Banana</name>
    <dbReference type="NCBI Taxonomy" id="52838"/>
    <lineage>
        <taxon>Eukaryota</taxon>
        <taxon>Viridiplantae</taxon>
        <taxon>Streptophyta</taxon>
        <taxon>Embryophyta</taxon>
        <taxon>Tracheophyta</taxon>
        <taxon>Spermatophyta</taxon>
        <taxon>Magnoliopsida</taxon>
        <taxon>Liliopsida</taxon>
        <taxon>Zingiberales</taxon>
        <taxon>Musaceae</taxon>
        <taxon>Musa</taxon>
    </lineage>
</organism>
<dbReference type="Proteomes" id="UP000317650">
    <property type="component" value="Chromosome 4"/>
</dbReference>
<protein>
    <submittedName>
        <fullName evidence="1">Uncharacterized protein</fullName>
    </submittedName>
</protein>
<name>A0A4S8KGH9_MUSBA</name>
<reference evidence="1 2" key="1">
    <citation type="journal article" date="2019" name="Nat. Plants">
        <title>Genome sequencing of Musa balbisiana reveals subgenome evolution and function divergence in polyploid bananas.</title>
        <authorList>
            <person name="Yao X."/>
        </authorList>
    </citation>
    <scope>NUCLEOTIDE SEQUENCE [LARGE SCALE GENOMIC DNA]</scope>
    <source>
        <strain evidence="2">cv. DH-PKW</strain>
        <tissue evidence="1">Leaves</tissue>
    </source>
</reference>
<evidence type="ECO:0000313" key="2">
    <source>
        <dbReference type="Proteomes" id="UP000317650"/>
    </source>
</evidence>
<evidence type="ECO:0000313" key="1">
    <source>
        <dbReference type="EMBL" id="THU74446.1"/>
    </source>
</evidence>
<proteinExistence type="predicted"/>